<dbReference type="EMBL" id="JAJEPR010000007">
    <property type="protein sequence ID" value="MCC2189437.1"/>
    <property type="molecule type" value="Genomic_DNA"/>
</dbReference>
<dbReference type="PANTHER" id="PTHR42933:SF3">
    <property type="entry name" value="TYPE I RESTRICTION ENZYME MJAVIII METHYLASE SUBUNIT"/>
    <property type="match status" value="1"/>
</dbReference>
<keyword evidence="3" id="KW-0808">Transferase</keyword>
<comment type="catalytic activity">
    <reaction evidence="7">
        <text>a 2'-deoxyadenosine in DNA + S-adenosyl-L-methionine = an N(6)-methyl-2'-deoxyadenosine in DNA + S-adenosyl-L-homocysteine + H(+)</text>
        <dbReference type="Rhea" id="RHEA:15197"/>
        <dbReference type="Rhea" id="RHEA-COMP:12418"/>
        <dbReference type="Rhea" id="RHEA-COMP:12419"/>
        <dbReference type="ChEBI" id="CHEBI:15378"/>
        <dbReference type="ChEBI" id="CHEBI:57856"/>
        <dbReference type="ChEBI" id="CHEBI:59789"/>
        <dbReference type="ChEBI" id="CHEBI:90615"/>
        <dbReference type="ChEBI" id="CHEBI:90616"/>
        <dbReference type="EC" id="2.1.1.72"/>
    </reaction>
</comment>
<protein>
    <recommendedName>
        <fullName evidence="1">site-specific DNA-methyltransferase (adenine-specific)</fullName>
        <ecNumber evidence="1">2.1.1.72</ecNumber>
    </recommendedName>
</protein>
<accession>A0AAE3DRV5</accession>
<dbReference type="AlphaFoldDB" id="A0AAE3DRV5"/>
<feature type="domain" description="DNA methylase adenine-specific" evidence="9">
    <location>
        <begin position="16"/>
        <end position="220"/>
    </location>
</feature>
<evidence type="ECO:0000313" key="10">
    <source>
        <dbReference type="EMBL" id="MCC2189437.1"/>
    </source>
</evidence>
<reference evidence="10 11" key="1">
    <citation type="submission" date="2021-10" db="EMBL/GenBank/DDBJ databases">
        <title>Anaerobic single-cell dispensing facilitates the cultivation of human gut bacteria.</title>
        <authorList>
            <person name="Afrizal A."/>
        </authorList>
    </citation>
    <scope>NUCLEOTIDE SEQUENCE [LARGE SCALE GENOMIC DNA]</scope>
    <source>
        <strain evidence="10 11">CLA-AA-H277</strain>
    </source>
</reference>
<dbReference type="GO" id="GO:0032259">
    <property type="term" value="P:methylation"/>
    <property type="evidence" value="ECO:0007669"/>
    <property type="project" value="UniProtKB-KW"/>
</dbReference>
<dbReference type="InterPro" id="IPR003356">
    <property type="entry name" value="DNA_methylase_A-5"/>
</dbReference>
<dbReference type="Pfam" id="PF02384">
    <property type="entry name" value="N6_Mtase"/>
    <property type="match status" value="1"/>
</dbReference>
<evidence type="ECO:0000256" key="4">
    <source>
        <dbReference type="ARBA" id="ARBA00022691"/>
    </source>
</evidence>
<evidence type="ECO:0000256" key="7">
    <source>
        <dbReference type="ARBA" id="ARBA00047942"/>
    </source>
</evidence>
<dbReference type="Proteomes" id="UP001197875">
    <property type="component" value="Unassembled WGS sequence"/>
</dbReference>
<dbReference type="Gene3D" id="1.10.287.1120">
    <property type="entry name" value="Bipartite methylase S protein"/>
    <property type="match status" value="1"/>
</dbReference>
<dbReference type="EC" id="2.1.1.72" evidence="1"/>
<dbReference type="Gene3D" id="3.90.220.20">
    <property type="entry name" value="DNA methylase specificity domains"/>
    <property type="match status" value="1"/>
</dbReference>
<comment type="caution">
    <text evidence="10">The sequence shown here is derived from an EMBL/GenBank/DDBJ whole genome shotgun (WGS) entry which is preliminary data.</text>
</comment>
<evidence type="ECO:0000256" key="8">
    <source>
        <dbReference type="SAM" id="Coils"/>
    </source>
</evidence>
<evidence type="ECO:0000259" key="9">
    <source>
        <dbReference type="Pfam" id="PF02384"/>
    </source>
</evidence>
<dbReference type="RefSeq" id="WP_227614782.1">
    <property type="nucleotide sequence ID" value="NZ_JAJEPR010000007.1"/>
</dbReference>
<organism evidence="10 11">
    <name type="scientific">Fusicatenibacter faecihominis</name>
    <dbReference type="NCBI Taxonomy" id="2881276"/>
    <lineage>
        <taxon>Bacteria</taxon>
        <taxon>Bacillati</taxon>
        <taxon>Bacillota</taxon>
        <taxon>Clostridia</taxon>
        <taxon>Lachnospirales</taxon>
        <taxon>Lachnospiraceae</taxon>
        <taxon>Fusicatenibacter</taxon>
    </lineage>
</organism>
<proteinExistence type="predicted"/>
<evidence type="ECO:0000256" key="2">
    <source>
        <dbReference type="ARBA" id="ARBA00022603"/>
    </source>
</evidence>
<dbReference type="PANTHER" id="PTHR42933">
    <property type="entry name" value="SLR6095 PROTEIN"/>
    <property type="match status" value="1"/>
</dbReference>
<dbReference type="InterPro" id="IPR051537">
    <property type="entry name" value="DNA_Adenine_Mtase"/>
</dbReference>
<evidence type="ECO:0000256" key="5">
    <source>
        <dbReference type="ARBA" id="ARBA00022747"/>
    </source>
</evidence>
<sequence length="497" mass="56589">MALRELTKEYLTKAVYQTPLEIVRLMAEALPLGEGTVLDICGGSEEFLLRAAAMKQKKSEEELLVFENWTGAEDTSDGRENFLVCGPTEKAAEYFKKKKGKKAKEKTFDAVLMNTPFGYTREGNKGRVRLESQFLTQVTDCVAENGRCAAVVPGGLLNRTAAEDVELRKRFVEEFHVEQVILLPISAFLPYAEVRTGIFIFAKEKGDGMTRFYDLRKVEPEKLKSLPEIYRKSGPVCTLNRTILSQHQYILSTEEYLGEEKVDERALLSRERVLRRRLAQLSEKIPSVYENELGQIGMFPCQKGIQTRKAVIKEILDCEYGLLECSLLRDAGKEKWPEKEGKTFLKIWSGQRLDEEEKDGPYRVYGAAGVQGSARTATMKEEQAILIGRVGSYCGAVYKAWTKGFVSDNVMLAGAVENEAEEDFLLLVLRAAHFNAEKRGSVQPYITKDIVLKRKYYLPELVRQQKFLSENQEMFEKIREQEKEVEELSVESDRLRS</sequence>
<dbReference type="PRINTS" id="PR00507">
    <property type="entry name" value="N12N6MTFRASE"/>
</dbReference>
<keyword evidence="4" id="KW-0949">S-adenosyl-L-methionine</keyword>
<dbReference type="GO" id="GO:0008170">
    <property type="term" value="F:N-methyltransferase activity"/>
    <property type="evidence" value="ECO:0007669"/>
    <property type="project" value="InterPro"/>
</dbReference>
<dbReference type="GO" id="GO:0003677">
    <property type="term" value="F:DNA binding"/>
    <property type="evidence" value="ECO:0007669"/>
    <property type="project" value="UniProtKB-KW"/>
</dbReference>
<keyword evidence="2 10" id="KW-0489">Methyltransferase</keyword>
<keyword evidence="6" id="KW-0238">DNA-binding</keyword>
<evidence type="ECO:0000256" key="6">
    <source>
        <dbReference type="ARBA" id="ARBA00023125"/>
    </source>
</evidence>
<keyword evidence="8" id="KW-0175">Coiled coil</keyword>
<evidence type="ECO:0000313" key="11">
    <source>
        <dbReference type="Proteomes" id="UP001197875"/>
    </source>
</evidence>
<dbReference type="GO" id="GO:0009307">
    <property type="term" value="P:DNA restriction-modification system"/>
    <property type="evidence" value="ECO:0007669"/>
    <property type="project" value="UniProtKB-KW"/>
</dbReference>
<keyword evidence="5" id="KW-0680">Restriction system</keyword>
<dbReference type="SUPFAM" id="SSF116734">
    <property type="entry name" value="DNA methylase specificity domain"/>
    <property type="match status" value="1"/>
</dbReference>
<evidence type="ECO:0000256" key="3">
    <source>
        <dbReference type="ARBA" id="ARBA00022679"/>
    </source>
</evidence>
<gene>
    <name evidence="10" type="ORF">LKD71_06385</name>
</gene>
<dbReference type="SUPFAM" id="SSF53335">
    <property type="entry name" value="S-adenosyl-L-methionine-dependent methyltransferases"/>
    <property type="match status" value="1"/>
</dbReference>
<dbReference type="InterPro" id="IPR029063">
    <property type="entry name" value="SAM-dependent_MTases_sf"/>
</dbReference>
<dbReference type="GO" id="GO:0009007">
    <property type="term" value="F:site-specific DNA-methyltransferase (adenine-specific) activity"/>
    <property type="evidence" value="ECO:0007669"/>
    <property type="project" value="UniProtKB-EC"/>
</dbReference>
<dbReference type="InterPro" id="IPR044946">
    <property type="entry name" value="Restrct_endonuc_typeI_TRD_sf"/>
</dbReference>
<keyword evidence="11" id="KW-1185">Reference proteome</keyword>
<evidence type="ECO:0000256" key="1">
    <source>
        <dbReference type="ARBA" id="ARBA00011900"/>
    </source>
</evidence>
<name>A0AAE3DRV5_9FIRM</name>
<dbReference type="Gene3D" id="3.40.50.150">
    <property type="entry name" value="Vaccinia Virus protein VP39"/>
    <property type="match status" value="1"/>
</dbReference>
<feature type="coiled-coil region" evidence="8">
    <location>
        <begin position="464"/>
        <end position="491"/>
    </location>
</feature>